<dbReference type="InterPro" id="IPR053977">
    <property type="entry name" value="Rv2466c-like"/>
</dbReference>
<keyword evidence="2" id="KW-1185">Reference proteome</keyword>
<comment type="caution">
    <text evidence="1">The sequence shown here is derived from an EMBL/GenBank/DDBJ whole genome shotgun (WGS) entry which is preliminary data.</text>
</comment>
<reference evidence="1 2" key="1">
    <citation type="submission" date="2019-03" db="EMBL/GenBank/DDBJ databases">
        <title>Genomic Encyclopedia of Type Strains, Phase III (KMG-III): the genomes of soil and plant-associated and newly described type strains.</title>
        <authorList>
            <person name="Whitman W."/>
        </authorList>
    </citation>
    <scope>NUCLEOTIDE SEQUENCE [LARGE SCALE GENOMIC DNA]</scope>
    <source>
        <strain evidence="1 2">VKMAc-2574</strain>
    </source>
</reference>
<sequence>MRGVPPRRTLSFMTRHDQNGADLDLWDQVTRTYFTERLGVVPTNDTRQYQRTAPGVDLYVDPVCPYTWVVACWLREVAQHRDLDLRYHVMSLLMLNEGHDDTYSRQLDASTGPSRVATAVVTHHGSEAFRTWHGAFGNLIFDHWRYPTPTEYRDASVAALSEVGLPVTLADAADTTEYDEALRRSHNEGTLPVGIDGGTPVVHIDGTAFFGPVLNAVPRGDDALRLFDGVRLLAGCPDFYELKRTRSTPPDVSYRPMEGKAPR</sequence>
<dbReference type="Pfam" id="PF22234">
    <property type="entry name" value="Rv2466c-like"/>
    <property type="match status" value="1"/>
</dbReference>
<dbReference type="SUPFAM" id="SSF52833">
    <property type="entry name" value="Thioredoxin-like"/>
    <property type="match status" value="1"/>
</dbReference>
<dbReference type="EMBL" id="SODU01000001">
    <property type="protein sequence ID" value="TDW93956.1"/>
    <property type="molecule type" value="Genomic_DNA"/>
</dbReference>
<dbReference type="Gene3D" id="3.40.30.10">
    <property type="entry name" value="Glutaredoxin"/>
    <property type="match status" value="1"/>
</dbReference>
<evidence type="ECO:0008006" key="3">
    <source>
        <dbReference type="Google" id="ProtNLM"/>
    </source>
</evidence>
<gene>
    <name evidence="1" type="ORF">EV137_1254</name>
</gene>
<organism evidence="1 2">
    <name type="scientific">Kribbella pratensis</name>
    <dbReference type="NCBI Taxonomy" id="2512112"/>
    <lineage>
        <taxon>Bacteria</taxon>
        <taxon>Bacillati</taxon>
        <taxon>Actinomycetota</taxon>
        <taxon>Actinomycetes</taxon>
        <taxon>Propionibacteriales</taxon>
        <taxon>Kribbellaceae</taxon>
        <taxon>Kribbella</taxon>
    </lineage>
</organism>
<dbReference type="Proteomes" id="UP000295060">
    <property type="component" value="Unassembled WGS sequence"/>
</dbReference>
<name>A0ABY2FM39_9ACTN</name>
<evidence type="ECO:0000313" key="2">
    <source>
        <dbReference type="Proteomes" id="UP000295060"/>
    </source>
</evidence>
<evidence type="ECO:0000313" key="1">
    <source>
        <dbReference type="EMBL" id="TDW93956.1"/>
    </source>
</evidence>
<proteinExistence type="predicted"/>
<dbReference type="InterPro" id="IPR036249">
    <property type="entry name" value="Thioredoxin-like_sf"/>
</dbReference>
<protein>
    <recommendedName>
        <fullName evidence="3">Disulfide bond formation protein DsbA</fullName>
    </recommendedName>
</protein>
<accession>A0ABY2FM39</accession>